<evidence type="ECO:0000256" key="6">
    <source>
        <dbReference type="ARBA" id="ARBA00022777"/>
    </source>
</evidence>
<dbReference type="Pfam" id="PF00696">
    <property type="entry name" value="AA_kinase"/>
    <property type="match status" value="1"/>
</dbReference>
<reference evidence="15" key="1">
    <citation type="journal article" date="2019" name="Int. J. Syst. Evol. Microbiol.">
        <title>The Global Catalogue of Microorganisms (GCM) 10K type strain sequencing project: providing services to taxonomists for standard genome sequencing and annotation.</title>
        <authorList>
            <consortium name="The Broad Institute Genomics Platform"/>
            <consortium name="The Broad Institute Genome Sequencing Center for Infectious Disease"/>
            <person name="Wu L."/>
            <person name="Ma J."/>
        </authorList>
    </citation>
    <scope>NUCLEOTIDE SEQUENCE [LARGE SCALE GENOMIC DNA]</scope>
    <source>
        <strain evidence="15">CCM 9110</strain>
    </source>
</reference>
<dbReference type="SUPFAM" id="SSF53633">
    <property type="entry name" value="Carbamate kinase-like"/>
    <property type="match status" value="1"/>
</dbReference>
<dbReference type="NCBIfam" id="NF006540">
    <property type="entry name" value="PRK09034.1"/>
    <property type="match status" value="1"/>
</dbReference>
<evidence type="ECO:0000256" key="1">
    <source>
        <dbReference type="ARBA" id="ARBA00003121"/>
    </source>
</evidence>
<evidence type="ECO:0000256" key="4">
    <source>
        <dbReference type="ARBA" id="ARBA00022679"/>
    </source>
</evidence>
<evidence type="ECO:0000256" key="10">
    <source>
        <dbReference type="RuleBase" id="RU003448"/>
    </source>
</evidence>
<evidence type="ECO:0000256" key="2">
    <source>
        <dbReference type="ARBA" id="ARBA00004766"/>
    </source>
</evidence>
<dbReference type="PANTHER" id="PTHR21499:SF67">
    <property type="entry name" value="ASPARTOKINASE 3"/>
    <property type="match status" value="1"/>
</dbReference>
<evidence type="ECO:0000259" key="12">
    <source>
        <dbReference type="Pfam" id="PF00696"/>
    </source>
</evidence>
<dbReference type="InterPro" id="IPR001048">
    <property type="entry name" value="Asp/Glu/Uridylate_kinase"/>
</dbReference>
<keyword evidence="7" id="KW-0067">ATP-binding</keyword>
<gene>
    <name evidence="14" type="ORF">ACFQ41_03245</name>
</gene>
<dbReference type="InterPro" id="IPR001341">
    <property type="entry name" value="Asp_kinase"/>
</dbReference>
<comment type="caution">
    <text evidence="14">The sequence shown here is derived from an EMBL/GenBank/DDBJ whole genome shotgun (WGS) entry which is preliminary data.</text>
</comment>
<dbReference type="EMBL" id="JBHTOA010000016">
    <property type="protein sequence ID" value="MFD1398320.1"/>
    <property type="molecule type" value="Genomic_DNA"/>
</dbReference>
<proteinExistence type="inferred from homology"/>
<evidence type="ECO:0000259" key="13">
    <source>
        <dbReference type="Pfam" id="PF22468"/>
    </source>
</evidence>
<evidence type="ECO:0000313" key="15">
    <source>
        <dbReference type="Proteomes" id="UP001597199"/>
    </source>
</evidence>
<dbReference type="PROSITE" id="PS00324">
    <property type="entry name" value="ASPARTOKINASE"/>
    <property type="match status" value="1"/>
</dbReference>
<evidence type="ECO:0000256" key="3">
    <source>
        <dbReference type="ARBA" id="ARBA00010122"/>
    </source>
</evidence>
<keyword evidence="8" id="KW-0220">Diaminopimelate biosynthesis</keyword>
<dbReference type="InterPro" id="IPR036393">
    <property type="entry name" value="AceGlu_kinase-like_sf"/>
</dbReference>
<dbReference type="RefSeq" id="WP_204117819.1">
    <property type="nucleotide sequence ID" value="NZ_BOLV01000001.1"/>
</dbReference>
<keyword evidence="4 10" id="KW-0808">Transferase</keyword>
<evidence type="ECO:0000256" key="5">
    <source>
        <dbReference type="ARBA" id="ARBA00022741"/>
    </source>
</evidence>
<dbReference type="InterPro" id="IPR054352">
    <property type="entry name" value="ACT_Aspartokinase"/>
</dbReference>
<feature type="domain" description="Aspartokinase ACT" evidence="13">
    <location>
        <begin position="388"/>
        <end position="445"/>
    </location>
</feature>
<dbReference type="Proteomes" id="UP001597199">
    <property type="component" value="Unassembled WGS sequence"/>
</dbReference>
<dbReference type="InterPro" id="IPR042199">
    <property type="entry name" value="AsparK_Bifunc_asparK/hSer_DH"/>
</dbReference>
<comment type="pathway">
    <text evidence="2 11">Amino-acid biosynthesis; L-lysine biosynthesis via DAP pathway; (S)-tetrahydrodipicolinate from L-aspartate: step 1/4.</text>
</comment>
<dbReference type="InterPro" id="IPR045865">
    <property type="entry name" value="ACT-like_dom_sf"/>
</dbReference>
<evidence type="ECO:0000256" key="8">
    <source>
        <dbReference type="ARBA" id="ARBA00022915"/>
    </source>
</evidence>
<keyword evidence="15" id="KW-1185">Reference proteome</keyword>
<dbReference type="PANTHER" id="PTHR21499">
    <property type="entry name" value="ASPARTATE KINASE"/>
    <property type="match status" value="1"/>
</dbReference>
<name>A0ABW4BEU0_9LACO</name>
<keyword evidence="11" id="KW-0028">Amino-acid biosynthesis</keyword>
<organism evidence="14 15">
    <name type="scientific">Lacticaseibacillus suilingensis</name>
    <dbReference type="NCBI Taxonomy" id="2799577"/>
    <lineage>
        <taxon>Bacteria</taxon>
        <taxon>Bacillati</taxon>
        <taxon>Bacillota</taxon>
        <taxon>Bacilli</taxon>
        <taxon>Lactobacillales</taxon>
        <taxon>Lactobacillaceae</taxon>
        <taxon>Lacticaseibacillus</taxon>
    </lineage>
</organism>
<comment type="similarity">
    <text evidence="3 10">Belongs to the aspartokinase family.</text>
</comment>
<keyword evidence="6 10" id="KW-0418">Kinase</keyword>
<evidence type="ECO:0000256" key="9">
    <source>
        <dbReference type="ARBA" id="ARBA00047872"/>
    </source>
</evidence>
<dbReference type="CDD" id="cd04911">
    <property type="entry name" value="ACT_AKiii-YclM-BS_1"/>
    <property type="match status" value="1"/>
</dbReference>
<comment type="pathway">
    <text evidence="11">Amino-acid biosynthesis; L-threonine biosynthesis; L-threonine from L-aspartate: step 1/5.</text>
</comment>
<protein>
    <recommendedName>
        <fullName evidence="10">Aspartokinase</fullName>
        <ecNumber evidence="10">2.7.2.4</ecNumber>
    </recommendedName>
</protein>
<accession>A0ABW4BEU0</accession>
<dbReference type="GO" id="GO:0004072">
    <property type="term" value="F:aspartate kinase activity"/>
    <property type="evidence" value="ECO:0007669"/>
    <property type="project" value="UniProtKB-EC"/>
</dbReference>
<dbReference type="Gene3D" id="1.20.120.1320">
    <property type="entry name" value="Aspartokinase, catalytic domain"/>
    <property type="match status" value="1"/>
</dbReference>
<dbReference type="SUPFAM" id="SSF55021">
    <property type="entry name" value="ACT-like"/>
    <property type="match status" value="2"/>
</dbReference>
<comment type="pathway">
    <text evidence="11">Amino-acid biosynthesis; L-methionine biosynthesis via de novo pathway; L-homoserine from L-aspartate: step 1/3.</text>
</comment>
<evidence type="ECO:0000313" key="14">
    <source>
        <dbReference type="EMBL" id="MFD1398320.1"/>
    </source>
</evidence>
<dbReference type="EC" id="2.7.2.4" evidence="10"/>
<dbReference type="InterPro" id="IPR018042">
    <property type="entry name" value="Aspartate_kinase_CS"/>
</dbReference>
<dbReference type="Gene3D" id="3.40.1160.10">
    <property type="entry name" value="Acetylglutamate kinase-like"/>
    <property type="match status" value="1"/>
</dbReference>
<feature type="domain" description="Aspartate/glutamate/uridylate kinase" evidence="12">
    <location>
        <begin position="2"/>
        <end position="276"/>
    </location>
</feature>
<comment type="catalytic activity">
    <reaction evidence="9 10">
        <text>L-aspartate + ATP = 4-phospho-L-aspartate + ADP</text>
        <dbReference type="Rhea" id="RHEA:23776"/>
        <dbReference type="ChEBI" id="CHEBI:29991"/>
        <dbReference type="ChEBI" id="CHEBI:30616"/>
        <dbReference type="ChEBI" id="CHEBI:57535"/>
        <dbReference type="ChEBI" id="CHEBI:456216"/>
        <dbReference type="EC" id="2.7.2.4"/>
    </reaction>
</comment>
<comment type="function">
    <text evidence="1">Catalyzes the phosphorylation of the beta-carboxyl group of aspartic acid with ATP to yield 4-phospho-L-aspartate, which is involved in the branched biosynthetic pathway leading to the biosynthesis of amino acids threonine, isoleucine and methionine.</text>
</comment>
<sequence>MKVIKFGGSSLATGAQLEKVSRIIQADAQRRVIVVSAPGKRHAGDTKVTDLLKELADAVLSRQDPLPLIDVILARYSEIQTHFALAEDVVAKLRAHLISLTQQTYSSAAYLRDAFMAQGEHMNAQLVAAVLKAQGLPACFVSPQTLGIVLAGQPGHVQVDPQTYRNLAQFTFPDADIVVPGFYAFDAQQRIVTFPRGGSDITGSILARGLHADLYENFTDVSWVYAADPHLVKGPRAINTVTYREMRELAYAGFSVFNDEALIPVIEANICVNIKNTNDPTAPGTLISPTKNVKHHHHITGVAAKKDFTALYLHRYLINAQVGFTLKLLQILSNYGVPYEHMPSGIDDLTVIIDKHELTAAKQQAITEEVQAQIQPDTLECLDDLAIVMVVGEGLYASIDLVPRIMVALADAGVTPAVINQGASRISLMLAVPNAQAQAAVQAIYGLSSNHHA</sequence>
<evidence type="ECO:0000256" key="7">
    <source>
        <dbReference type="ARBA" id="ARBA00022840"/>
    </source>
</evidence>
<dbReference type="Gene3D" id="3.30.2130.10">
    <property type="entry name" value="VC0802-like"/>
    <property type="match status" value="1"/>
</dbReference>
<keyword evidence="5" id="KW-0547">Nucleotide-binding</keyword>
<dbReference type="Pfam" id="PF22468">
    <property type="entry name" value="ACT_9"/>
    <property type="match status" value="1"/>
</dbReference>
<evidence type="ECO:0000256" key="11">
    <source>
        <dbReference type="RuleBase" id="RU004249"/>
    </source>
</evidence>
<dbReference type="NCBIfam" id="TIGR00657">
    <property type="entry name" value="asp_kinases"/>
    <property type="match status" value="1"/>
</dbReference>